<dbReference type="Pfam" id="PF17120">
    <property type="entry name" value="zf-RING_16"/>
    <property type="match status" value="1"/>
</dbReference>
<dbReference type="SMART" id="SM00320">
    <property type="entry name" value="WD40"/>
    <property type="match status" value="5"/>
</dbReference>
<feature type="domain" description="RWD" evidence="8">
    <location>
        <begin position="429"/>
        <end position="540"/>
    </location>
</feature>
<evidence type="ECO:0000313" key="9">
    <source>
        <dbReference type="EMBL" id="KAL3233069.1"/>
    </source>
</evidence>
<dbReference type="SUPFAM" id="SSF50978">
    <property type="entry name" value="WD40 repeat-like"/>
    <property type="match status" value="1"/>
</dbReference>
<feature type="region of interest" description="Disordered" evidence="7">
    <location>
        <begin position="898"/>
        <end position="937"/>
    </location>
</feature>
<dbReference type="Gene3D" id="2.130.10.10">
    <property type="entry name" value="YVTN repeat-like/Quinoprotein amine dehydrogenase"/>
    <property type="match status" value="1"/>
</dbReference>
<dbReference type="Proteomes" id="UP001623330">
    <property type="component" value="Unassembled WGS sequence"/>
</dbReference>
<evidence type="ECO:0000313" key="10">
    <source>
        <dbReference type="Proteomes" id="UP001623330"/>
    </source>
</evidence>
<protein>
    <recommendedName>
        <fullName evidence="8">RWD domain-containing protein</fullName>
    </recommendedName>
</protein>
<dbReference type="EMBL" id="JBEVYD010000005">
    <property type="protein sequence ID" value="KAL3233069.1"/>
    <property type="molecule type" value="Genomic_DNA"/>
</dbReference>
<dbReference type="PANTHER" id="PTHR46170:SF1">
    <property type="entry name" value="GATOR COMPLEX PROTEIN WDR59"/>
    <property type="match status" value="1"/>
</dbReference>
<accession>A0ABR4NWG4</accession>
<dbReference type="InterPro" id="IPR015943">
    <property type="entry name" value="WD40/YVTN_repeat-like_dom_sf"/>
</dbReference>
<evidence type="ECO:0000259" key="8">
    <source>
        <dbReference type="PROSITE" id="PS50908"/>
    </source>
</evidence>
<proteinExistence type="inferred from homology"/>
<feature type="region of interest" description="Disordered" evidence="7">
    <location>
        <begin position="659"/>
        <end position="708"/>
    </location>
</feature>
<evidence type="ECO:0000256" key="3">
    <source>
        <dbReference type="ARBA" id="ARBA00022574"/>
    </source>
</evidence>
<dbReference type="SMART" id="SM00591">
    <property type="entry name" value="RWD"/>
    <property type="match status" value="1"/>
</dbReference>
<comment type="similarity">
    <text evidence="5">Belongs to the WD repeat WDR59 family.</text>
</comment>
<evidence type="ECO:0000256" key="4">
    <source>
        <dbReference type="ARBA" id="ARBA00022737"/>
    </source>
</evidence>
<comment type="caution">
    <text evidence="9">The sequence shown here is derived from an EMBL/GenBank/DDBJ whole genome shotgun (WGS) entry which is preliminary data.</text>
</comment>
<keyword evidence="2" id="KW-0926">Vacuole</keyword>
<dbReference type="InterPro" id="IPR019775">
    <property type="entry name" value="WD40_repeat_CS"/>
</dbReference>
<dbReference type="Pfam" id="PF00400">
    <property type="entry name" value="WD40"/>
    <property type="match status" value="1"/>
</dbReference>
<dbReference type="PROSITE" id="PS00678">
    <property type="entry name" value="WD_REPEATS_1"/>
    <property type="match status" value="1"/>
</dbReference>
<dbReference type="PROSITE" id="PS50294">
    <property type="entry name" value="WD_REPEATS_REGION"/>
    <property type="match status" value="1"/>
</dbReference>
<keyword evidence="3 6" id="KW-0853">WD repeat</keyword>
<evidence type="ECO:0000256" key="7">
    <source>
        <dbReference type="SAM" id="MobiDB-lite"/>
    </source>
</evidence>
<comment type="subcellular location">
    <subcellularLocation>
        <location evidence="1">Vacuole</location>
    </subcellularLocation>
</comment>
<dbReference type="InterPro" id="IPR036322">
    <property type="entry name" value="WD40_repeat_dom_sf"/>
</dbReference>
<dbReference type="PANTHER" id="PTHR46170">
    <property type="entry name" value="GATOR COMPLEX PROTEIN WDR59"/>
    <property type="match status" value="1"/>
</dbReference>
<reference evidence="9 10" key="1">
    <citation type="submission" date="2024-05" db="EMBL/GenBank/DDBJ databases">
        <title>Long read based assembly of the Candida bracarensis genome reveals expanded adhesin content.</title>
        <authorList>
            <person name="Marcet-Houben M."/>
            <person name="Ksiezopolska E."/>
            <person name="Gabaldon T."/>
        </authorList>
    </citation>
    <scope>NUCLEOTIDE SEQUENCE [LARGE SCALE GENOMIC DNA]</scope>
    <source>
        <strain evidence="9 10">CBM6</strain>
    </source>
</reference>
<dbReference type="InterPro" id="IPR049567">
    <property type="entry name" value="WDR59-like"/>
</dbReference>
<evidence type="ECO:0000256" key="2">
    <source>
        <dbReference type="ARBA" id="ARBA00022554"/>
    </source>
</evidence>
<evidence type="ECO:0000256" key="1">
    <source>
        <dbReference type="ARBA" id="ARBA00004116"/>
    </source>
</evidence>
<name>A0ABR4NWG4_9SACH</name>
<evidence type="ECO:0000256" key="5">
    <source>
        <dbReference type="ARBA" id="ARBA00038452"/>
    </source>
</evidence>
<organism evidence="9 10">
    <name type="scientific">Nakaseomyces bracarensis</name>
    <dbReference type="NCBI Taxonomy" id="273131"/>
    <lineage>
        <taxon>Eukaryota</taxon>
        <taxon>Fungi</taxon>
        <taxon>Dikarya</taxon>
        <taxon>Ascomycota</taxon>
        <taxon>Saccharomycotina</taxon>
        <taxon>Saccharomycetes</taxon>
        <taxon>Saccharomycetales</taxon>
        <taxon>Saccharomycetaceae</taxon>
        <taxon>Nakaseomyces</taxon>
    </lineage>
</organism>
<feature type="repeat" description="WD" evidence="6">
    <location>
        <begin position="110"/>
        <end position="152"/>
    </location>
</feature>
<dbReference type="PROSITE" id="PS50908">
    <property type="entry name" value="RWD"/>
    <property type="match status" value="1"/>
</dbReference>
<dbReference type="CDD" id="cd16488">
    <property type="entry name" value="mRING-H2-C3H3C2_Mio-like"/>
    <property type="match status" value="1"/>
</dbReference>
<feature type="compositionally biased region" description="Polar residues" evidence="7">
    <location>
        <begin position="659"/>
        <end position="685"/>
    </location>
</feature>
<keyword evidence="4" id="KW-0677">Repeat</keyword>
<sequence length="1121" mass="128127">MVIFDKYESGDSSTFGKSLSLRVDGGFNAVSINPSGRDVVLAGRRGLYIIDLDDPFSPPRLLHHSTPWQVADVQWSPHPAKPYWVVSTSNQKALIWNLMKNSNDAIEHVLHGHSRAITDINFNFQHPDILATCSVDTYVHAWDLRSASKPFYTTSAWRSGASQVKWNHHDANIMASSHGNELYVWDIRKGSEPLRKLEAIGSLNNIDFNRFNKSEIMSSGNDGTVNIWDYSKAVGDECKRTISTDFPIWRSRYLPFGNGFCVMPMVDGYNSIYMMNLSPNEEDTPQKSKLQPIYAFKGHSDRVIDFLWRSRYTEEYGREFQMVTWSVDGDLRLWPVADSVYEKLEYNRREKKENVYGSYEYKSYNNISVINDDQPKNNFIRRKETFVSTSGVQSTNNMSHLAWLSGIRMNQNSPNEDLFVARKLQNLGEEVSAVGHKFPRVIFEKILVSNREITITLNGPWSENDPEAYIFIRISIYFPIEYPSPGNPPKFVIEENPNLKTDIEKKLLNGLVNISETYANKSLFCLEPCIRYALGEEINLEEIDHDDEPLLNFDIADQIDLGEFSSVENSDMGSGFLDESSTDTDTDLYVDEIDPLAGPNDLMTKNKNFDSTPVPNECGAIWTSSGQLLCFFASEGKHEKKQQNLMKFMQRDIIRGRQNFNTNKKVNKSKLTTGKLSKQNTLDSSSLREVDTDKKENGNTDGDSDDSFDSFENDWDDILRNDIVVRNKFPVLQNTFPKAFSSMHSESAKTMESGKRHKNYIILKDFNDLIPDKRELALEYHVMDLPADELAKKNALVAEKYGFEEITHCWQILSDFLMVQDNDDPYSFIWDNNPMSIRWFLKQTIQYFEKQKNVQMLAMIYCVLCIKKTHIAKNVEVPRNPEEKGHAIGIISFEEVQNNSQSNGNTSRSVHSAVMTSHSYERGKNSKYHSPDTSSVSSGDYFGHRHTWDAHRAMSSKSPLSGKQTPFANTENAIASSTLPEITLELLDDDVLNAVEDPEYQFFDEFDEKKLKNYVLQYSSLLYQWNLPIERVNILKASTIDKKEENFFTNFTEGIGMQWVANENSATNTCVYCRLKAQRSVFICGNCQHIIHLSCAKEWWNVASECASGCGCNCPNMFDVS</sequence>
<dbReference type="InterPro" id="IPR049566">
    <property type="entry name" value="WDR59_RTC1-like_RING_Znf"/>
</dbReference>
<feature type="compositionally biased region" description="Basic and acidic residues" evidence="7">
    <location>
        <begin position="686"/>
        <end position="698"/>
    </location>
</feature>
<gene>
    <name evidence="9" type="ORF">RNJ44_04985</name>
</gene>
<feature type="compositionally biased region" description="Polar residues" evidence="7">
    <location>
        <begin position="898"/>
        <end position="918"/>
    </location>
</feature>
<dbReference type="InterPro" id="IPR006575">
    <property type="entry name" value="RWD_dom"/>
</dbReference>
<keyword evidence="10" id="KW-1185">Reference proteome</keyword>
<evidence type="ECO:0000256" key="6">
    <source>
        <dbReference type="PROSITE-ProRule" id="PRU00221"/>
    </source>
</evidence>
<dbReference type="PROSITE" id="PS50082">
    <property type="entry name" value="WD_REPEATS_2"/>
    <property type="match status" value="1"/>
</dbReference>
<dbReference type="InterPro" id="IPR001680">
    <property type="entry name" value="WD40_rpt"/>
</dbReference>